<dbReference type="GO" id="GO:0009507">
    <property type="term" value="C:chloroplast"/>
    <property type="evidence" value="ECO:0007669"/>
    <property type="project" value="UniProtKB-SubCell"/>
</dbReference>
<protein>
    <recommendedName>
        <fullName evidence="7">60S ribosomal protein L6</fullName>
    </recommendedName>
</protein>
<dbReference type="InterPro" id="IPR041997">
    <property type="entry name" value="Ribosomal_eL6_KOW"/>
</dbReference>
<dbReference type="PROSITE" id="PS01170">
    <property type="entry name" value="RIBOSOMAL_L6E"/>
    <property type="match status" value="1"/>
</dbReference>
<reference evidence="8 9" key="1">
    <citation type="submission" date="2016-05" db="EMBL/GenBank/DDBJ databases">
        <title>Nuclear genome of Blastocystis sp. subtype 1 NandII.</title>
        <authorList>
            <person name="Gentekaki E."/>
            <person name="Curtis B."/>
            <person name="Stairs C."/>
            <person name="Eme L."/>
            <person name="Herman E."/>
            <person name="Klimes V."/>
            <person name="Arias M.C."/>
            <person name="Elias M."/>
            <person name="Hilliou F."/>
            <person name="Klute M."/>
            <person name="Malik S.-B."/>
            <person name="Pightling A."/>
            <person name="Rachubinski R."/>
            <person name="Salas D."/>
            <person name="Schlacht A."/>
            <person name="Suga H."/>
            <person name="Archibald J."/>
            <person name="Ball S.G."/>
            <person name="Clark G."/>
            <person name="Dacks J."/>
            <person name="Van Der Giezen M."/>
            <person name="Tsaousis A."/>
            <person name="Roger A."/>
        </authorList>
    </citation>
    <scope>NUCLEOTIDE SEQUENCE [LARGE SCALE GENOMIC DNA]</scope>
    <source>
        <strain evidence="9">ATCC 50177 / NandII</strain>
    </source>
</reference>
<evidence type="ECO:0000256" key="3">
    <source>
        <dbReference type="ARBA" id="ARBA00022528"/>
    </source>
</evidence>
<evidence type="ECO:0000256" key="4">
    <source>
        <dbReference type="ARBA" id="ARBA00022640"/>
    </source>
</evidence>
<dbReference type="GO" id="GO:0002181">
    <property type="term" value="P:cytoplasmic translation"/>
    <property type="evidence" value="ECO:0007669"/>
    <property type="project" value="TreeGrafter"/>
</dbReference>
<dbReference type="PANTHER" id="PTHR10715:SF0">
    <property type="entry name" value="LARGE RIBOSOMAL SUBUNIT PROTEIN EL6"/>
    <property type="match status" value="1"/>
</dbReference>
<comment type="caution">
    <text evidence="8">The sequence shown here is derived from an EMBL/GenBank/DDBJ whole genome shotgun (WGS) entry which is preliminary data.</text>
</comment>
<dbReference type="OrthoDB" id="2436667at2759"/>
<organism evidence="8 9">
    <name type="scientific">Blastocystis sp. subtype 1 (strain ATCC 50177 / NandII)</name>
    <dbReference type="NCBI Taxonomy" id="478820"/>
    <lineage>
        <taxon>Eukaryota</taxon>
        <taxon>Sar</taxon>
        <taxon>Stramenopiles</taxon>
        <taxon>Bigyra</taxon>
        <taxon>Opalozoa</taxon>
        <taxon>Opalinata</taxon>
        <taxon>Blastocystidae</taxon>
        <taxon>Blastocystis</taxon>
    </lineage>
</organism>
<dbReference type="InterPro" id="IPR000915">
    <property type="entry name" value="60S_ribosomal_eL6"/>
</dbReference>
<comment type="similarity">
    <text evidence="2 7">Belongs to the eukaryotic ribosomal protein eL6 family.</text>
</comment>
<evidence type="ECO:0000313" key="9">
    <source>
        <dbReference type="Proteomes" id="UP000078348"/>
    </source>
</evidence>
<keyword evidence="4" id="KW-0934">Plastid</keyword>
<dbReference type="AlphaFoldDB" id="A0A196S9F7"/>
<dbReference type="GO" id="GO:0022625">
    <property type="term" value="C:cytosolic large ribosomal subunit"/>
    <property type="evidence" value="ECO:0007669"/>
    <property type="project" value="TreeGrafter"/>
</dbReference>
<evidence type="ECO:0000256" key="2">
    <source>
        <dbReference type="ARBA" id="ARBA00010592"/>
    </source>
</evidence>
<evidence type="ECO:0000256" key="1">
    <source>
        <dbReference type="ARBA" id="ARBA00004229"/>
    </source>
</evidence>
<proteinExistence type="inferred from homology"/>
<name>A0A196S9F7_BLAHN</name>
<evidence type="ECO:0000256" key="6">
    <source>
        <dbReference type="ARBA" id="ARBA00023274"/>
    </source>
</evidence>
<keyword evidence="3" id="KW-0150">Chloroplast</keyword>
<dbReference type="GO" id="GO:0000027">
    <property type="term" value="P:ribosomal large subunit assembly"/>
    <property type="evidence" value="ECO:0007669"/>
    <property type="project" value="TreeGrafter"/>
</dbReference>
<evidence type="ECO:0000256" key="7">
    <source>
        <dbReference type="RuleBase" id="RU000662"/>
    </source>
</evidence>
<dbReference type="InterPro" id="IPR049633">
    <property type="entry name" value="Ribosomal_eL6_CS"/>
</dbReference>
<dbReference type="Pfam" id="PF01159">
    <property type="entry name" value="Ribosomal_L6e"/>
    <property type="match status" value="1"/>
</dbReference>
<dbReference type="EMBL" id="LXWW01000346">
    <property type="protein sequence ID" value="OAO13685.1"/>
    <property type="molecule type" value="Genomic_DNA"/>
</dbReference>
<sequence length="166" mass="18438">MSKAVAKFFPVEAPAPAKVNPCKLRATITPGTVLIILAGRFAGKRVVFLKQLPSGLLLVSGPYQVNKVPLRRVNQAYVIATSTKVDISSVKIPAAVDDAYFKAPAVKAPELFTKEYKPVVSEERKANQEAVDAELMKCVEKVPMLKEYLHERFTLRKGERPHDMKF</sequence>
<keyword evidence="6 7" id="KW-0687">Ribonucleoprotein</keyword>
<evidence type="ECO:0000313" key="8">
    <source>
        <dbReference type="EMBL" id="OAO13685.1"/>
    </source>
</evidence>
<dbReference type="GO" id="GO:0003735">
    <property type="term" value="F:structural constituent of ribosome"/>
    <property type="evidence" value="ECO:0007669"/>
    <property type="project" value="InterPro"/>
</dbReference>
<accession>A0A196S9F7</accession>
<dbReference type="InterPro" id="IPR014722">
    <property type="entry name" value="Rib_uL2_dom2"/>
</dbReference>
<comment type="subcellular location">
    <subcellularLocation>
        <location evidence="1">Plastid</location>
        <location evidence="1">Chloroplast</location>
    </subcellularLocation>
</comment>
<gene>
    <name evidence="8" type="ORF">AV274_4660</name>
</gene>
<keyword evidence="5 7" id="KW-0689">Ribosomal protein</keyword>
<dbReference type="InterPro" id="IPR008991">
    <property type="entry name" value="Translation_prot_SH3-like_sf"/>
</dbReference>
<dbReference type="PANTHER" id="PTHR10715">
    <property type="entry name" value="60S RIBOSOMAL PROTEIN L6"/>
    <property type="match status" value="1"/>
</dbReference>
<dbReference type="SUPFAM" id="SSF50104">
    <property type="entry name" value="Translation proteins SH3-like domain"/>
    <property type="match status" value="1"/>
</dbReference>
<evidence type="ECO:0000256" key="5">
    <source>
        <dbReference type="ARBA" id="ARBA00022980"/>
    </source>
</evidence>
<dbReference type="Gene3D" id="2.30.30.30">
    <property type="match status" value="1"/>
</dbReference>
<dbReference type="FunFam" id="2.30.30.30:FF:000014">
    <property type="entry name" value="60S ribosomal protein L6"/>
    <property type="match status" value="1"/>
</dbReference>
<dbReference type="CDD" id="cd13156">
    <property type="entry name" value="KOW_RPL6"/>
    <property type="match status" value="1"/>
</dbReference>
<dbReference type="GO" id="GO:0003723">
    <property type="term" value="F:RNA binding"/>
    <property type="evidence" value="ECO:0007669"/>
    <property type="project" value="TreeGrafter"/>
</dbReference>
<dbReference type="Proteomes" id="UP000078348">
    <property type="component" value="Unassembled WGS sequence"/>
</dbReference>
<dbReference type="STRING" id="478820.A0A196S9F7"/>
<keyword evidence="9" id="KW-1185">Reference proteome</keyword>